<dbReference type="OrthoDB" id="1652900at2"/>
<dbReference type="InterPro" id="IPR006343">
    <property type="entry name" value="DnaB/C_C"/>
</dbReference>
<dbReference type="InterPro" id="IPR034829">
    <property type="entry name" value="DnaD-like_sf"/>
</dbReference>
<dbReference type="InterPro" id="IPR017019">
    <property type="entry name" value="DNA_replication_prd_bac"/>
</dbReference>
<evidence type="ECO:0000259" key="3">
    <source>
        <dbReference type="Pfam" id="PF07261"/>
    </source>
</evidence>
<accession>A0A0B3W3D2</accession>
<organism evidence="4 5">
    <name type="scientific">Terrisporobacter othiniensis</name>
    <dbReference type="NCBI Taxonomy" id="1577792"/>
    <lineage>
        <taxon>Bacteria</taxon>
        <taxon>Bacillati</taxon>
        <taxon>Bacillota</taxon>
        <taxon>Clostridia</taxon>
        <taxon>Peptostreptococcales</taxon>
        <taxon>Peptostreptococcaceae</taxon>
        <taxon>Terrisporobacter</taxon>
    </lineage>
</organism>
<dbReference type="SUPFAM" id="SSF158499">
    <property type="entry name" value="DnaD domain-like"/>
    <property type="match status" value="2"/>
</dbReference>
<evidence type="ECO:0000256" key="1">
    <source>
        <dbReference type="ARBA" id="ARBA00093462"/>
    </source>
</evidence>
<dbReference type="STRING" id="1577792.QX51_11070"/>
<evidence type="ECO:0000256" key="2">
    <source>
        <dbReference type="SAM" id="MobiDB-lite"/>
    </source>
</evidence>
<dbReference type="Gene3D" id="1.10.10.630">
    <property type="entry name" value="DnaD domain-like"/>
    <property type="match status" value="2"/>
</dbReference>
<feature type="domain" description="DnaB/C C-terminal" evidence="3">
    <location>
        <begin position="232"/>
        <end position="296"/>
    </location>
</feature>
<dbReference type="PIRSF" id="PIRSF033722">
    <property type="entry name" value="DnaD_CA_C3587_prd"/>
    <property type="match status" value="1"/>
</dbReference>
<dbReference type="PANTHER" id="PTHR37293:SF5">
    <property type="entry name" value="DNA REPLICATION PROTEIN"/>
    <property type="match status" value="1"/>
</dbReference>
<dbReference type="RefSeq" id="WP_039679977.1">
    <property type="nucleotide sequence ID" value="NZ_JAWGXO010000019.1"/>
</dbReference>
<dbReference type="PANTHER" id="PTHR37293">
    <property type="entry name" value="PHAGE REPLICATION PROTEIN-RELATED"/>
    <property type="match status" value="1"/>
</dbReference>
<sequence>MFFYKEENDIDFGETTIPNIFIDIYMPMGDGLYTKVYLLAYRQVCSSIPDPKFDNRSISRILEVPLSDVINAWKFWEKQNIVKMHKNDSPDDFDYSIEFLDLKRLYVENLQINTPSIKSNSDRIVSAGENPSITKMFNSINRIIGRFLDPSEKLRILDIREKFNVNPDVIIYAYEISKQRNNGTPKNLNYIEGILRNWYDLGLYTVEDIENSIIEDKKRYDIHKLIFKSLGFNRNPGAEEKRIMDIWIDKYNMDIEIILEACSKSKNTSNPSISYINGIIERYKKNNVKTLDDIERLEEEFNQKKQQKKNTPSNNNSAPKVKTRFHNINETFRNYSPDELEKLLKESQKGKF</sequence>
<dbReference type="EMBL" id="JWHR01000099">
    <property type="protein sequence ID" value="KHS56902.1"/>
    <property type="molecule type" value="Genomic_DNA"/>
</dbReference>
<dbReference type="AlphaFoldDB" id="A0A0B3W3D2"/>
<dbReference type="NCBIfam" id="TIGR01446">
    <property type="entry name" value="DnaD_dom"/>
    <property type="match status" value="2"/>
</dbReference>
<feature type="domain" description="DnaB/C C-terminal" evidence="3">
    <location>
        <begin position="137"/>
        <end position="212"/>
    </location>
</feature>
<protein>
    <submittedName>
        <fullName evidence="4">DNA replication protein DnaD</fullName>
    </submittedName>
</protein>
<comment type="caution">
    <text evidence="4">The sequence shown here is derived from an EMBL/GenBank/DDBJ whole genome shotgun (WGS) entry which is preliminary data.</text>
</comment>
<feature type="region of interest" description="Disordered" evidence="2">
    <location>
        <begin position="302"/>
        <end position="333"/>
    </location>
</feature>
<evidence type="ECO:0000313" key="5">
    <source>
        <dbReference type="Proteomes" id="UP000031189"/>
    </source>
</evidence>
<reference evidence="4 5" key="1">
    <citation type="submission" date="2014-12" db="EMBL/GenBank/DDBJ databases">
        <title>Draft genome sequence of Terrisporobacter sp. 08-306576, isolated from the blood culture of a bacteremia patient.</title>
        <authorList>
            <person name="Lund L.C."/>
            <person name="Sydenham T.V."/>
            <person name="Hogh S.V."/>
            <person name="Skov M.N."/>
            <person name="Kemp M."/>
            <person name="Justesen U.S."/>
        </authorList>
    </citation>
    <scope>NUCLEOTIDE SEQUENCE [LARGE SCALE GENOMIC DNA]</scope>
    <source>
        <strain evidence="4 5">08-306576</strain>
    </source>
</reference>
<proteinExistence type="inferred from homology"/>
<gene>
    <name evidence="4" type="ORF">QX51_11070</name>
</gene>
<dbReference type="Pfam" id="PF07261">
    <property type="entry name" value="DnaB_2"/>
    <property type="match status" value="2"/>
</dbReference>
<dbReference type="Proteomes" id="UP000031189">
    <property type="component" value="Unassembled WGS sequence"/>
</dbReference>
<keyword evidence="5" id="KW-1185">Reference proteome</keyword>
<evidence type="ECO:0000313" key="4">
    <source>
        <dbReference type="EMBL" id="KHS56902.1"/>
    </source>
</evidence>
<name>A0A0B3W3D2_9FIRM</name>
<dbReference type="InterPro" id="IPR053162">
    <property type="entry name" value="DnaD"/>
</dbReference>
<comment type="similarity">
    <text evidence="1">Belongs to the DnaB/DnaD family.</text>
</comment>